<organism evidence="7 8">
    <name type="scientific">Brachyspira catarrhinii</name>
    <dbReference type="NCBI Taxonomy" id="2528966"/>
    <lineage>
        <taxon>Bacteria</taxon>
        <taxon>Pseudomonadati</taxon>
        <taxon>Spirochaetota</taxon>
        <taxon>Spirochaetia</taxon>
        <taxon>Brachyspirales</taxon>
        <taxon>Brachyspiraceae</taxon>
        <taxon>Brachyspira</taxon>
    </lineage>
</organism>
<dbReference type="CDD" id="cd06261">
    <property type="entry name" value="TM_PBP2"/>
    <property type="match status" value="1"/>
</dbReference>
<comment type="similarity">
    <text evidence="5">Belongs to the binding-protein-dependent transport system permease family.</text>
</comment>
<evidence type="ECO:0000313" key="7">
    <source>
        <dbReference type="EMBL" id="TKZ34833.1"/>
    </source>
</evidence>
<keyword evidence="2 5" id="KW-0812">Transmembrane</keyword>
<feature type="domain" description="ABC transmembrane type-1" evidence="6">
    <location>
        <begin position="63"/>
        <end position="266"/>
    </location>
</feature>
<evidence type="ECO:0000256" key="4">
    <source>
        <dbReference type="ARBA" id="ARBA00023136"/>
    </source>
</evidence>
<evidence type="ECO:0000256" key="1">
    <source>
        <dbReference type="ARBA" id="ARBA00004651"/>
    </source>
</evidence>
<comment type="caution">
    <text evidence="7">The sequence shown here is derived from an EMBL/GenBank/DDBJ whole genome shotgun (WGS) entry which is preliminary data.</text>
</comment>
<feature type="transmembrane region" description="Helical" evidence="5">
    <location>
        <begin position="134"/>
        <end position="153"/>
    </location>
</feature>
<feature type="transmembrane region" description="Helical" evidence="5">
    <location>
        <begin position="12"/>
        <end position="33"/>
    </location>
</feature>
<proteinExistence type="inferred from homology"/>
<gene>
    <name evidence="7" type="ORF">EZH24_07445</name>
</gene>
<accession>A0ABY2TR16</accession>
<dbReference type="PROSITE" id="PS50928">
    <property type="entry name" value="ABC_TM1"/>
    <property type="match status" value="1"/>
</dbReference>
<feature type="transmembrane region" description="Helical" evidence="5">
    <location>
        <begin position="191"/>
        <end position="216"/>
    </location>
</feature>
<dbReference type="EMBL" id="SJDU01000180">
    <property type="protein sequence ID" value="TKZ34833.1"/>
    <property type="molecule type" value="Genomic_DNA"/>
</dbReference>
<dbReference type="PANTHER" id="PTHR43470:SF3">
    <property type="entry name" value="PHOSPHATE TRANSPORT SYSTEM PERMEASE PROTEIN PSTA-RELATED"/>
    <property type="match status" value="1"/>
</dbReference>
<keyword evidence="5" id="KW-0813">Transport</keyword>
<reference evidence="7 8" key="1">
    <citation type="journal article" date="2019" name="Anaerobe">
        <title>Brachyspira catarrhinii sp. nov., an anaerobic intestinal spirochaete isolated from vervet monkeys may have been misidentified as Brachyspira aalborgi in previous studies.</title>
        <authorList>
            <person name="Phillips N.D."/>
            <person name="La T."/>
            <person name="Hampson D.J."/>
        </authorList>
    </citation>
    <scope>NUCLEOTIDE SEQUENCE [LARGE SCALE GENOMIC DNA]</scope>
    <source>
        <strain evidence="7 8">Z12</strain>
    </source>
</reference>
<dbReference type="Pfam" id="PF00528">
    <property type="entry name" value="BPD_transp_1"/>
    <property type="match status" value="1"/>
</dbReference>
<evidence type="ECO:0000256" key="2">
    <source>
        <dbReference type="ARBA" id="ARBA00022692"/>
    </source>
</evidence>
<dbReference type="InterPro" id="IPR035906">
    <property type="entry name" value="MetI-like_sf"/>
</dbReference>
<sequence length="284" mass="31475">MDNIMKYIIKIWAIISFIVIIFTIAFIFIFIFFKGAHSINADFIFSNPSGIILGKEGGIFPAIVGSLYTTFISCIISSIFGISSAIYLVFYNKNKFINNIFDIIFQCIAGIPSIVLGLFGYSVLVLYMGFGKSILSMSITQSIMILPFISIRVKKALNEFDFNIVYSSYSLGISKSYTIRKIVLKEARAEIISIITLANSLAIGATAPLIFTGAVINSPVVSSIFKPSMVLPYHLYILLTQGISEKNAYATAFILLSIVLILNLISLFCKLINNKKYKTDSDNE</sequence>
<dbReference type="PANTHER" id="PTHR43470">
    <property type="entry name" value="PHOSPHATE TRANSPORT SYSTEM PERMEASE PROTEIN PSTA-RELATED"/>
    <property type="match status" value="1"/>
</dbReference>
<comment type="subcellular location">
    <subcellularLocation>
        <location evidence="1 5">Cell membrane</location>
        <topology evidence="1 5">Multi-pass membrane protein</topology>
    </subcellularLocation>
</comment>
<name>A0ABY2TR16_9SPIR</name>
<keyword evidence="4 5" id="KW-0472">Membrane</keyword>
<feature type="transmembrane region" description="Helical" evidence="5">
    <location>
        <begin position="248"/>
        <end position="269"/>
    </location>
</feature>
<protein>
    <submittedName>
        <fullName evidence="7">ABC transporter permease subunit</fullName>
    </submittedName>
</protein>
<evidence type="ECO:0000256" key="3">
    <source>
        <dbReference type="ARBA" id="ARBA00022989"/>
    </source>
</evidence>
<evidence type="ECO:0000256" key="5">
    <source>
        <dbReference type="RuleBase" id="RU363032"/>
    </source>
</evidence>
<dbReference type="SUPFAM" id="SSF161098">
    <property type="entry name" value="MetI-like"/>
    <property type="match status" value="1"/>
</dbReference>
<dbReference type="Gene3D" id="1.10.3720.10">
    <property type="entry name" value="MetI-like"/>
    <property type="match status" value="1"/>
</dbReference>
<keyword evidence="8" id="KW-1185">Reference proteome</keyword>
<dbReference type="Proteomes" id="UP000310168">
    <property type="component" value="Unassembled WGS sequence"/>
</dbReference>
<feature type="transmembrane region" description="Helical" evidence="5">
    <location>
        <begin position="67"/>
        <end position="91"/>
    </location>
</feature>
<feature type="transmembrane region" description="Helical" evidence="5">
    <location>
        <begin position="103"/>
        <end position="128"/>
    </location>
</feature>
<evidence type="ECO:0000259" key="6">
    <source>
        <dbReference type="PROSITE" id="PS50928"/>
    </source>
</evidence>
<evidence type="ECO:0000313" key="8">
    <source>
        <dbReference type="Proteomes" id="UP000310168"/>
    </source>
</evidence>
<dbReference type="InterPro" id="IPR000515">
    <property type="entry name" value="MetI-like"/>
</dbReference>
<keyword evidence="3 5" id="KW-1133">Transmembrane helix</keyword>